<name>A0A8C7IH60_ONCKI</name>
<keyword evidence="6" id="KW-0732">Signal</keyword>
<dbReference type="Pfam" id="PF01027">
    <property type="entry name" value="Bax1-I"/>
    <property type="match status" value="1"/>
</dbReference>
<dbReference type="PANTHER" id="PTHR23291">
    <property type="entry name" value="BAX INHIBITOR-RELATED"/>
    <property type="match status" value="1"/>
</dbReference>
<keyword evidence="3 5" id="KW-1133">Transmembrane helix</keyword>
<accession>A0A8C7IH60</accession>
<evidence type="ECO:0000313" key="7">
    <source>
        <dbReference type="Ensembl" id="ENSOKIP00005073226.1"/>
    </source>
</evidence>
<feature type="transmembrane region" description="Helical" evidence="5">
    <location>
        <begin position="148"/>
        <end position="166"/>
    </location>
</feature>
<evidence type="ECO:0000256" key="6">
    <source>
        <dbReference type="SAM" id="SignalP"/>
    </source>
</evidence>
<reference evidence="7" key="2">
    <citation type="submission" date="2025-09" db="UniProtKB">
        <authorList>
            <consortium name="Ensembl"/>
        </authorList>
    </citation>
    <scope>IDENTIFICATION</scope>
</reference>
<feature type="transmembrane region" description="Helical" evidence="5">
    <location>
        <begin position="313"/>
        <end position="332"/>
    </location>
</feature>
<evidence type="ECO:0000256" key="1">
    <source>
        <dbReference type="ARBA" id="ARBA00004141"/>
    </source>
</evidence>
<keyword evidence="2 5" id="KW-0812">Transmembrane</keyword>
<dbReference type="AlphaFoldDB" id="A0A8C7IH60"/>
<dbReference type="GeneTree" id="ENSGT01050000244940"/>
<dbReference type="InterPro" id="IPR035871">
    <property type="entry name" value="GHITM"/>
</dbReference>
<keyword evidence="8" id="KW-1185">Reference proteome</keyword>
<sequence>MTMLVRLACLRSLPVSGLRPVLTQGSPALRSSTLKSCPPLKVHQGYSTKSRFGFRRGKTAKDQLQQAAFEPATDTAIRSEYIDLLNHFKTCHLVTQGGGRMDLSCKHRPVSHPSQLHHEVSALCRSAAGFNWCKCDLYSLAVDNMGRMFLAGGAAVGLGALCYYGLGMSNEIGAIERAVIWPQYVKDRIHSTYMYFAGSVGMTALSAVAVSRTPALMAVMMRGSWLAIGATFAAMIGAGMLVRSISYDQSPGAKHLAWMLHAGVMGAVIAPMTLLGGPLMMRAAWYTAGIVGGLSTVAMCAPSEKFLNMGGPLAVGFGVVFASSIGSMFLPPTSAMGAGLYSIAIYGGLVLFSMFLLYDTQKVIKRAETYPMYGMQKYDPINS</sequence>
<dbReference type="Proteomes" id="UP000694557">
    <property type="component" value="Unassembled WGS sequence"/>
</dbReference>
<comment type="subcellular location">
    <subcellularLocation>
        <location evidence="1">Membrane</location>
        <topology evidence="1">Multi-pass membrane protein</topology>
    </subcellularLocation>
</comment>
<evidence type="ECO:0000256" key="3">
    <source>
        <dbReference type="ARBA" id="ARBA00022989"/>
    </source>
</evidence>
<dbReference type="Ensembl" id="ENSOKIT00005078021.1">
    <property type="protein sequence ID" value="ENSOKIP00005073226.1"/>
    <property type="gene ID" value="ENSOKIG00005031609.1"/>
</dbReference>
<gene>
    <name evidence="7" type="primary">GHITM</name>
</gene>
<evidence type="ECO:0000313" key="8">
    <source>
        <dbReference type="Proteomes" id="UP000694557"/>
    </source>
</evidence>
<evidence type="ECO:0000256" key="5">
    <source>
        <dbReference type="SAM" id="Phobius"/>
    </source>
</evidence>
<proteinExistence type="predicted"/>
<feature type="signal peptide" evidence="6">
    <location>
        <begin position="1"/>
        <end position="17"/>
    </location>
</feature>
<organism evidence="7 8">
    <name type="scientific">Oncorhynchus kisutch</name>
    <name type="common">Coho salmon</name>
    <name type="synonym">Salmo kisutch</name>
    <dbReference type="NCBI Taxonomy" id="8019"/>
    <lineage>
        <taxon>Eukaryota</taxon>
        <taxon>Metazoa</taxon>
        <taxon>Chordata</taxon>
        <taxon>Craniata</taxon>
        <taxon>Vertebrata</taxon>
        <taxon>Euteleostomi</taxon>
        <taxon>Actinopterygii</taxon>
        <taxon>Neopterygii</taxon>
        <taxon>Teleostei</taxon>
        <taxon>Protacanthopterygii</taxon>
        <taxon>Salmoniformes</taxon>
        <taxon>Salmonidae</taxon>
        <taxon>Salmoninae</taxon>
        <taxon>Oncorhynchus</taxon>
    </lineage>
</organism>
<dbReference type="InterPro" id="IPR006214">
    <property type="entry name" value="Bax_inhibitor_1-related"/>
</dbReference>
<feature type="chain" id="PRO_5034465648" evidence="6">
    <location>
        <begin position="18"/>
        <end position="383"/>
    </location>
</feature>
<evidence type="ECO:0000256" key="2">
    <source>
        <dbReference type="ARBA" id="ARBA00022692"/>
    </source>
</evidence>
<protein>
    <submittedName>
        <fullName evidence="7">Growth hormone inducible transmembrane protein</fullName>
    </submittedName>
</protein>
<dbReference type="GO" id="GO:0005743">
    <property type="term" value="C:mitochondrial inner membrane"/>
    <property type="evidence" value="ECO:0007669"/>
    <property type="project" value="TreeGrafter"/>
</dbReference>
<dbReference type="CDD" id="cd10431">
    <property type="entry name" value="GHITM"/>
    <property type="match status" value="1"/>
</dbReference>
<feature type="transmembrane region" description="Helical" evidence="5">
    <location>
        <begin position="256"/>
        <end position="277"/>
    </location>
</feature>
<feature type="transmembrane region" description="Helical" evidence="5">
    <location>
        <begin position="223"/>
        <end position="244"/>
    </location>
</feature>
<keyword evidence="4 5" id="KW-0472">Membrane</keyword>
<feature type="transmembrane region" description="Helical" evidence="5">
    <location>
        <begin position="193"/>
        <end position="211"/>
    </location>
</feature>
<reference evidence="7" key="1">
    <citation type="submission" date="2025-08" db="UniProtKB">
        <authorList>
            <consortium name="Ensembl"/>
        </authorList>
    </citation>
    <scope>IDENTIFICATION</scope>
</reference>
<dbReference type="PANTHER" id="PTHR23291:SF112">
    <property type="entry name" value="GROWTH HORMONE-INDUCIBLE TRANSMEMBRANE PROTEIN"/>
    <property type="match status" value="1"/>
</dbReference>
<feature type="transmembrane region" description="Helical" evidence="5">
    <location>
        <begin position="338"/>
        <end position="358"/>
    </location>
</feature>
<evidence type="ECO:0000256" key="4">
    <source>
        <dbReference type="ARBA" id="ARBA00023136"/>
    </source>
</evidence>